<dbReference type="PANTHER" id="PTHR27002">
    <property type="entry name" value="RECEPTOR-LIKE SERINE/THREONINE-PROTEIN KINASE SD1-8"/>
    <property type="match status" value="1"/>
</dbReference>
<dbReference type="GO" id="GO:0005524">
    <property type="term" value="F:ATP binding"/>
    <property type="evidence" value="ECO:0007669"/>
    <property type="project" value="UniProtKB-UniRule"/>
</dbReference>
<keyword evidence="8" id="KW-0418">Kinase</keyword>
<dbReference type="PROSITE" id="PS00107">
    <property type="entry name" value="PROTEIN_KINASE_ATP"/>
    <property type="match status" value="1"/>
</dbReference>
<dbReference type="Gene3D" id="1.10.510.10">
    <property type="entry name" value="Transferase(Phosphotransferase) domain 1"/>
    <property type="match status" value="1"/>
</dbReference>
<dbReference type="SMART" id="SM00220">
    <property type="entry name" value="S_TKc"/>
    <property type="match status" value="1"/>
</dbReference>
<proteinExistence type="predicted"/>
<dbReference type="GO" id="GO:0005886">
    <property type="term" value="C:plasma membrane"/>
    <property type="evidence" value="ECO:0007669"/>
    <property type="project" value="TreeGrafter"/>
</dbReference>
<comment type="caution">
    <text evidence="18">The sequence shown here is derived from an EMBL/GenBank/DDBJ whole genome shotgun (WGS) entry which is preliminary data.</text>
</comment>
<gene>
    <name evidence="18" type="ORF">J5N97_027227</name>
</gene>
<protein>
    <recommendedName>
        <fullName evidence="20">Cysteine-rich receptor-like protein kinase 10</fullName>
    </recommendedName>
</protein>
<keyword evidence="3" id="KW-0808">Transferase</keyword>
<feature type="transmembrane region" description="Helical" evidence="14">
    <location>
        <begin position="268"/>
        <end position="292"/>
    </location>
</feature>
<evidence type="ECO:0000256" key="13">
    <source>
        <dbReference type="PROSITE-ProRule" id="PRU10141"/>
    </source>
</evidence>
<keyword evidence="12" id="KW-0325">Glycoprotein</keyword>
<dbReference type="PROSITE" id="PS51473">
    <property type="entry name" value="GNK2"/>
    <property type="match status" value="2"/>
</dbReference>
<evidence type="ECO:0000256" key="9">
    <source>
        <dbReference type="ARBA" id="ARBA00022840"/>
    </source>
</evidence>
<dbReference type="PANTHER" id="PTHR27002:SF1040">
    <property type="entry name" value="OS07G0538400 PROTEIN"/>
    <property type="match status" value="1"/>
</dbReference>
<evidence type="ECO:0008006" key="20">
    <source>
        <dbReference type="Google" id="ProtNLM"/>
    </source>
</evidence>
<dbReference type="InterPro" id="IPR011009">
    <property type="entry name" value="Kinase-like_dom_sf"/>
</dbReference>
<feature type="domain" description="Gnk2-homologous" evidence="17">
    <location>
        <begin position="135"/>
        <end position="241"/>
    </location>
</feature>
<evidence type="ECO:0000256" key="6">
    <source>
        <dbReference type="ARBA" id="ARBA00022737"/>
    </source>
</evidence>
<evidence type="ECO:0000256" key="14">
    <source>
        <dbReference type="SAM" id="Phobius"/>
    </source>
</evidence>
<dbReference type="InterPro" id="IPR008271">
    <property type="entry name" value="Ser/Thr_kinase_AS"/>
</dbReference>
<keyword evidence="9 13" id="KW-0067">ATP-binding</keyword>
<evidence type="ECO:0000259" key="17">
    <source>
        <dbReference type="PROSITE" id="PS51473"/>
    </source>
</evidence>
<keyword evidence="5 15" id="KW-0732">Signal</keyword>
<feature type="signal peptide" evidence="15">
    <location>
        <begin position="1"/>
        <end position="26"/>
    </location>
</feature>
<dbReference type="InterPro" id="IPR001245">
    <property type="entry name" value="Ser-Thr/Tyr_kinase_cat_dom"/>
</dbReference>
<dbReference type="Pfam" id="PF01657">
    <property type="entry name" value="Stress-antifung"/>
    <property type="match status" value="2"/>
</dbReference>
<dbReference type="InterPro" id="IPR038408">
    <property type="entry name" value="GNK2_sf"/>
</dbReference>
<evidence type="ECO:0000256" key="5">
    <source>
        <dbReference type="ARBA" id="ARBA00022729"/>
    </source>
</evidence>
<dbReference type="Proteomes" id="UP001085076">
    <property type="component" value="Miscellaneous, Linkage group lg08"/>
</dbReference>
<dbReference type="CDD" id="cd23509">
    <property type="entry name" value="Gnk2-like"/>
    <property type="match status" value="2"/>
</dbReference>
<feature type="domain" description="Protein kinase" evidence="16">
    <location>
        <begin position="331"/>
        <end position="606"/>
    </location>
</feature>
<dbReference type="SUPFAM" id="SSF56112">
    <property type="entry name" value="Protein kinase-like (PK-like)"/>
    <property type="match status" value="1"/>
</dbReference>
<keyword evidence="11 14" id="KW-0472">Membrane</keyword>
<dbReference type="Gene3D" id="3.30.200.20">
    <property type="entry name" value="Phosphorylase Kinase, domain 1"/>
    <property type="match status" value="1"/>
</dbReference>
<evidence type="ECO:0000256" key="2">
    <source>
        <dbReference type="ARBA" id="ARBA00022527"/>
    </source>
</evidence>
<dbReference type="PROSITE" id="PS00108">
    <property type="entry name" value="PROTEIN_KINASE_ST"/>
    <property type="match status" value="1"/>
</dbReference>
<evidence type="ECO:0000256" key="15">
    <source>
        <dbReference type="SAM" id="SignalP"/>
    </source>
</evidence>
<evidence type="ECO:0000256" key="11">
    <source>
        <dbReference type="ARBA" id="ARBA00023136"/>
    </source>
</evidence>
<evidence type="ECO:0000259" key="16">
    <source>
        <dbReference type="PROSITE" id="PS50011"/>
    </source>
</evidence>
<feature type="binding site" evidence="13">
    <location>
        <position position="359"/>
    </location>
    <ligand>
        <name>ATP</name>
        <dbReference type="ChEBI" id="CHEBI:30616"/>
    </ligand>
</feature>
<keyword evidence="19" id="KW-1185">Reference proteome</keyword>
<keyword evidence="6" id="KW-0677">Repeat</keyword>
<evidence type="ECO:0000256" key="4">
    <source>
        <dbReference type="ARBA" id="ARBA00022692"/>
    </source>
</evidence>
<evidence type="ECO:0000256" key="1">
    <source>
        <dbReference type="ARBA" id="ARBA00004167"/>
    </source>
</evidence>
<dbReference type="GO" id="GO:0004674">
    <property type="term" value="F:protein serine/threonine kinase activity"/>
    <property type="evidence" value="ECO:0007669"/>
    <property type="project" value="UniProtKB-KW"/>
</dbReference>
<dbReference type="Gene3D" id="3.30.430.20">
    <property type="entry name" value="Gnk2 domain, C-X8-C-X2-C motif"/>
    <property type="match status" value="2"/>
</dbReference>
<dbReference type="AlphaFoldDB" id="A0A9D5C4W8"/>
<dbReference type="FunFam" id="3.30.200.20:FF:000142">
    <property type="entry name" value="Cysteine-rich receptor-like protein kinase 10"/>
    <property type="match status" value="1"/>
</dbReference>
<keyword evidence="10 14" id="KW-1133">Transmembrane helix</keyword>
<feature type="chain" id="PRO_5038854899" description="Cysteine-rich receptor-like protein kinase 10" evidence="15">
    <location>
        <begin position="27"/>
        <end position="659"/>
    </location>
</feature>
<name>A0A9D5C4W8_9LILI</name>
<evidence type="ECO:0000313" key="18">
    <source>
        <dbReference type="EMBL" id="KAJ0966089.1"/>
    </source>
</evidence>
<sequence>MALKSLLILQALLLLILTFFTSKTMSQKKPILVNCSTAANYTTPSPFATNLGLLLPNLTATTANSSTLFSTATVGSAHGLAQCRPDTSPSDCATCLNRSATALSSRCPLRRSAVVRFDLCILRYSDHPFFSKLADDRFFLIASVHNASNPAVFSRRLDNLMDEISSKASQSASRFGLAMANFSDFEDFIYGMVQCTRDLSDGDCSLCLNLAVRTMRLACYRQVGCQSLSMSCIARYETQPFFSLPPAPAPGGVGSTSIGNAGKRNNNAAIVLVTVIPLAGVVLLVFAICFYLQRRRLVTRKAQNGGNEQDFRTVESILFDLGTLRDATSNFSEENKLGKGGFGLVYKGTLKDGQEIAVKRLSRTSGQGFVELKNEVVLVAKLQHRNLVRLLGCCLEEQEKLLVYEYLPNGSLDKVLFDPARRELLDWTRRYKIIEGIGRGLLYLHEDSRLRIIHRDLKTGNILLDEDVNPKISDFGLAKLFEVDETQGKTTRIAGTYGYMAPEYAKHGKFSIKSDVYSYGVMVLEIVTGRKNSSFEESRDAPDLLSYVWWHWNEGKALELKDRSLGDCVRVEEVLRCIHIGLLCVQEDPTERPSMASVAVMLRSYSISLPQPSTPAFILPTRVTRHTYMLLENRHSNQETRRSRFISANDLSISTVEPR</sequence>
<reference evidence="18" key="2">
    <citation type="journal article" date="2022" name="Hortic Res">
        <title>The genome of Dioscorea zingiberensis sheds light on the biosynthesis, origin and evolution of the medicinally important diosgenin saponins.</title>
        <authorList>
            <person name="Li Y."/>
            <person name="Tan C."/>
            <person name="Li Z."/>
            <person name="Guo J."/>
            <person name="Li S."/>
            <person name="Chen X."/>
            <person name="Wang C."/>
            <person name="Dai X."/>
            <person name="Yang H."/>
            <person name="Song W."/>
            <person name="Hou L."/>
            <person name="Xu J."/>
            <person name="Tong Z."/>
            <person name="Xu A."/>
            <person name="Yuan X."/>
            <person name="Wang W."/>
            <person name="Yang Q."/>
            <person name="Chen L."/>
            <person name="Sun Z."/>
            <person name="Wang K."/>
            <person name="Pan B."/>
            <person name="Chen J."/>
            <person name="Bao Y."/>
            <person name="Liu F."/>
            <person name="Qi X."/>
            <person name="Gang D.R."/>
            <person name="Wen J."/>
            <person name="Li J."/>
        </authorList>
    </citation>
    <scope>NUCLEOTIDE SEQUENCE</scope>
    <source>
        <strain evidence="18">Dzin_1.0</strain>
    </source>
</reference>
<dbReference type="InterPro" id="IPR000719">
    <property type="entry name" value="Prot_kinase_dom"/>
</dbReference>
<reference evidence="18" key="1">
    <citation type="submission" date="2021-03" db="EMBL/GenBank/DDBJ databases">
        <authorList>
            <person name="Li Z."/>
            <person name="Yang C."/>
        </authorList>
    </citation>
    <scope>NUCLEOTIDE SEQUENCE</scope>
    <source>
        <strain evidence="18">Dzin_1.0</strain>
        <tissue evidence="18">Leaf</tissue>
    </source>
</reference>
<organism evidence="18 19">
    <name type="scientific">Dioscorea zingiberensis</name>
    <dbReference type="NCBI Taxonomy" id="325984"/>
    <lineage>
        <taxon>Eukaryota</taxon>
        <taxon>Viridiplantae</taxon>
        <taxon>Streptophyta</taxon>
        <taxon>Embryophyta</taxon>
        <taxon>Tracheophyta</taxon>
        <taxon>Spermatophyta</taxon>
        <taxon>Magnoliopsida</taxon>
        <taxon>Liliopsida</taxon>
        <taxon>Dioscoreales</taxon>
        <taxon>Dioscoreaceae</taxon>
        <taxon>Dioscorea</taxon>
    </lineage>
</organism>
<dbReference type="PROSITE" id="PS50011">
    <property type="entry name" value="PROTEIN_KINASE_DOM"/>
    <property type="match status" value="1"/>
</dbReference>
<dbReference type="InterPro" id="IPR017441">
    <property type="entry name" value="Protein_kinase_ATP_BS"/>
</dbReference>
<dbReference type="FunFam" id="1.10.510.10:FF:000129">
    <property type="entry name" value="cysteine-rich receptor-like protein kinase 10"/>
    <property type="match status" value="1"/>
</dbReference>
<dbReference type="GO" id="GO:0006950">
    <property type="term" value="P:response to stress"/>
    <property type="evidence" value="ECO:0007669"/>
    <property type="project" value="UniProtKB-ARBA"/>
</dbReference>
<comment type="subcellular location">
    <subcellularLocation>
        <location evidence="1">Membrane</location>
        <topology evidence="1">Single-pass membrane protein</topology>
    </subcellularLocation>
</comment>
<keyword evidence="4 14" id="KW-0812">Transmembrane</keyword>
<dbReference type="InterPro" id="IPR002902">
    <property type="entry name" value="GNK2"/>
</dbReference>
<evidence type="ECO:0000256" key="12">
    <source>
        <dbReference type="ARBA" id="ARBA00023180"/>
    </source>
</evidence>
<dbReference type="OrthoDB" id="779887at2759"/>
<evidence type="ECO:0000256" key="10">
    <source>
        <dbReference type="ARBA" id="ARBA00022989"/>
    </source>
</evidence>
<evidence type="ECO:0000313" key="19">
    <source>
        <dbReference type="Proteomes" id="UP001085076"/>
    </source>
</evidence>
<dbReference type="Pfam" id="PF07714">
    <property type="entry name" value="PK_Tyr_Ser-Thr"/>
    <property type="match status" value="1"/>
</dbReference>
<dbReference type="CDD" id="cd14066">
    <property type="entry name" value="STKc_IRAK"/>
    <property type="match status" value="1"/>
</dbReference>
<keyword evidence="2" id="KW-0723">Serine/threonine-protein kinase</keyword>
<evidence type="ECO:0000256" key="7">
    <source>
        <dbReference type="ARBA" id="ARBA00022741"/>
    </source>
</evidence>
<accession>A0A9D5C4W8</accession>
<keyword evidence="7 13" id="KW-0547">Nucleotide-binding</keyword>
<feature type="domain" description="Gnk2-homologous" evidence="17">
    <location>
        <begin position="29"/>
        <end position="129"/>
    </location>
</feature>
<dbReference type="EMBL" id="JAGGNH010000008">
    <property type="protein sequence ID" value="KAJ0966089.1"/>
    <property type="molecule type" value="Genomic_DNA"/>
</dbReference>
<evidence type="ECO:0000256" key="3">
    <source>
        <dbReference type="ARBA" id="ARBA00022679"/>
    </source>
</evidence>
<evidence type="ECO:0000256" key="8">
    <source>
        <dbReference type="ARBA" id="ARBA00022777"/>
    </source>
</evidence>